<dbReference type="PANTHER" id="PTHR37953:SF1">
    <property type="entry name" value="UPF0127 PROTEIN MJ1496"/>
    <property type="match status" value="1"/>
</dbReference>
<dbReference type="EMBL" id="MFIE01000032">
    <property type="protein sequence ID" value="OGF82116.1"/>
    <property type="molecule type" value="Genomic_DNA"/>
</dbReference>
<dbReference type="Pfam" id="PF02643">
    <property type="entry name" value="DUF192"/>
    <property type="match status" value="1"/>
</dbReference>
<reference evidence="1 2" key="1">
    <citation type="journal article" date="2016" name="Nat. Commun.">
        <title>Thousands of microbial genomes shed light on interconnected biogeochemical processes in an aquifer system.</title>
        <authorList>
            <person name="Anantharaman K."/>
            <person name="Brown C.T."/>
            <person name="Hug L.A."/>
            <person name="Sharon I."/>
            <person name="Castelle C.J."/>
            <person name="Probst A.J."/>
            <person name="Thomas B.C."/>
            <person name="Singh A."/>
            <person name="Wilkins M.J."/>
            <person name="Karaoz U."/>
            <person name="Brodie E.L."/>
            <person name="Williams K.H."/>
            <person name="Hubbard S.S."/>
            <person name="Banfield J.F."/>
        </authorList>
    </citation>
    <scope>NUCLEOTIDE SEQUENCE [LARGE SCALE GENOMIC DNA]</scope>
</reference>
<name>A0A1F5X2J6_9BACT</name>
<protein>
    <recommendedName>
        <fullName evidence="3">DUF192 domain-containing protein</fullName>
    </recommendedName>
</protein>
<evidence type="ECO:0008006" key="3">
    <source>
        <dbReference type="Google" id="ProtNLM"/>
    </source>
</evidence>
<dbReference type="InterPro" id="IPR038695">
    <property type="entry name" value="Saro_0823-like_sf"/>
</dbReference>
<comment type="caution">
    <text evidence="1">The sequence shown here is derived from an EMBL/GenBank/DDBJ whole genome shotgun (WGS) entry which is preliminary data.</text>
</comment>
<evidence type="ECO:0000313" key="2">
    <source>
        <dbReference type="Proteomes" id="UP000178684"/>
    </source>
</evidence>
<organism evidence="1 2">
    <name type="scientific">Candidatus Giovannonibacteria bacterium RIFCSPLOWO2_01_FULL_46_13</name>
    <dbReference type="NCBI Taxonomy" id="1798352"/>
    <lineage>
        <taxon>Bacteria</taxon>
        <taxon>Candidatus Giovannoniibacteriota</taxon>
    </lineage>
</organism>
<accession>A0A1F5X2J6</accession>
<dbReference type="AlphaFoldDB" id="A0A1F5X2J6"/>
<evidence type="ECO:0000313" key="1">
    <source>
        <dbReference type="EMBL" id="OGF82116.1"/>
    </source>
</evidence>
<proteinExistence type="predicted"/>
<dbReference type="Proteomes" id="UP000178684">
    <property type="component" value="Unassembled WGS sequence"/>
</dbReference>
<dbReference type="Gene3D" id="2.60.120.1140">
    <property type="entry name" value="Protein of unknown function DUF192"/>
    <property type="match status" value="1"/>
</dbReference>
<dbReference type="PANTHER" id="PTHR37953">
    <property type="entry name" value="UPF0127 PROTEIN MJ1496"/>
    <property type="match status" value="1"/>
</dbReference>
<gene>
    <name evidence="1" type="ORF">A3B18_03340</name>
</gene>
<sequence length="160" mass="17827">MRNNSLKILLAVLAIALAAGIFSIYMRDKEKINSFVEDKFSIKVDEKNLVVKIADSAEERAQGLQNVQKLEGYDGMLFIFEEKEIVTFWNKNTLLDLDVVWISDGKVVGVDFLPNQTQGTVIVQPSEKVNMVLELPRGKAEDLKITPGTLVSSSSPLQLD</sequence>
<dbReference type="InterPro" id="IPR003795">
    <property type="entry name" value="DUF192"/>
</dbReference>